<feature type="transmembrane region" description="Helical" evidence="9">
    <location>
        <begin position="107"/>
        <end position="132"/>
    </location>
</feature>
<evidence type="ECO:0000313" key="11">
    <source>
        <dbReference type="Proteomes" id="UP000549394"/>
    </source>
</evidence>
<evidence type="ECO:0000256" key="8">
    <source>
        <dbReference type="PIRSR" id="PIRSR600175-1"/>
    </source>
</evidence>
<feature type="binding site" evidence="8">
    <location>
        <position position="215"/>
    </location>
    <ligand>
        <name>Na(+)</name>
        <dbReference type="ChEBI" id="CHEBI:29101"/>
        <label>1</label>
    </ligand>
</feature>
<feature type="binding site" evidence="8">
    <location>
        <position position="118"/>
    </location>
    <ligand>
        <name>Na(+)</name>
        <dbReference type="ChEBI" id="CHEBI:29101"/>
        <label>1</label>
    </ligand>
</feature>
<dbReference type="InterPro" id="IPR000175">
    <property type="entry name" value="Na/ntran_symport"/>
</dbReference>
<dbReference type="Proteomes" id="UP000549394">
    <property type="component" value="Unassembled WGS sequence"/>
</dbReference>
<keyword evidence="6 9" id="KW-0472">Membrane</keyword>
<comment type="caution">
    <text evidence="10">The sequence shown here is derived from an EMBL/GenBank/DDBJ whole genome shotgun (WGS) entry which is preliminary data.</text>
</comment>
<dbReference type="InterPro" id="IPR037272">
    <property type="entry name" value="SNS_sf"/>
</dbReference>
<keyword evidence="7" id="KW-0325">Glycoprotein</keyword>
<feature type="transmembrane region" description="Helical" evidence="9">
    <location>
        <begin position="33"/>
        <end position="52"/>
    </location>
</feature>
<dbReference type="GO" id="GO:0005886">
    <property type="term" value="C:plasma membrane"/>
    <property type="evidence" value="ECO:0007669"/>
    <property type="project" value="TreeGrafter"/>
</dbReference>
<keyword evidence="8" id="KW-0915">Sodium</keyword>
<evidence type="ECO:0000256" key="9">
    <source>
        <dbReference type="SAM" id="Phobius"/>
    </source>
</evidence>
<dbReference type="PANTHER" id="PTHR11616">
    <property type="entry name" value="SODIUM/CHLORIDE DEPENDENT TRANSPORTER"/>
    <property type="match status" value="1"/>
</dbReference>
<evidence type="ECO:0000256" key="5">
    <source>
        <dbReference type="ARBA" id="ARBA00022989"/>
    </source>
</evidence>
<keyword evidence="5 9" id="KW-1133">Transmembrane helix</keyword>
<keyword evidence="4 9" id="KW-0812">Transmembrane</keyword>
<organism evidence="10 11">
    <name type="scientific">Dimorphilus gyrociliatus</name>
    <dbReference type="NCBI Taxonomy" id="2664684"/>
    <lineage>
        <taxon>Eukaryota</taxon>
        <taxon>Metazoa</taxon>
        <taxon>Spiralia</taxon>
        <taxon>Lophotrochozoa</taxon>
        <taxon>Annelida</taxon>
        <taxon>Polychaeta</taxon>
        <taxon>Polychaeta incertae sedis</taxon>
        <taxon>Dinophilidae</taxon>
        <taxon>Dimorphilus</taxon>
    </lineage>
</organism>
<dbReference type="GO" id="GO:0005283">
    <property type="term" value="F:amino acid:sodium symporter activity"/>
    <property type="evidence" value="ECO:0007669"/>
    <property type="project" value="TreeGrafter"/>
</dbReference>
<protein>
    <submittedName>
        <fullName evidence="10">DgyrCDS8561</fullName>
    </submittedName>
</protein>
<evidence type="ECO:0000256" key="2">
    <source>
        <dbReference type="ARBA" id="ARBA00006459"/>
    </source>
</evidence>
<feature type="transmembrane region" description="Helical" evidence="9">
    <location>
        <begin position="144"/>
        <end position="169"/>
    </location>
</feature>
<evidence type="ECO:0000256" key="3">
    <source>
        <dbReference type="ARBA" id="ARBA00022448"/>
    </source>
</evidence>
<evidence type="ECO:0000256" key="1">
    <source>
        <dbReference type="ARBA" id="ARBA00004141"/>
    </source>
</evidence>
<evidence type="ECO:0000313" key="10">
    <source>
        <dbReference type="EMBL" id="CAD5119976.1"/>
    </source>
</evidence>
<dbReference type="AlphaFoldDB" id="A0A7I8VWQ0"/>
<comment type="subcellular location">
    <subcellularLocation>
        <location evidence="1">Membrane</location>
        <topology evidence="1">Multi-pass membrane protein</topology>
    </subcellularLocation>
</comment>
<dbReference type="Pfam" id="PF00209">
    <property type="entry name" value="SNF"/>
    <property type="match status" value="1"/>
</dbReference>
<proteinExistence type="inferred from homology"/>
<dbReference type="PRINTS" id="PR00176">
    <property type="entry name" value="NANEUSMPORT"/>
</dbReference>
<feature type="transmembrane region" description="Helical" evidence="9">
    <location>
        <begin position="189"/>
        <end position="217"/>
    </location>
</feature>
<gene>
    <name evidence="10" type="ORF">DGYR_LOCUS8141</name>
</gene>
<evidence type="ECO:0000256" key="7">
    <source>
        <dbReference type="ARBA" id="ARBA00023180"/>
    </source>
</evidence>
<dbReference type="PANTHER" id="PTHR11616:SF321">
    <property type="entry name" value="SODIUM-DEPENDENT NUTRIENT AMINO ACID TRANSPORTER 1-RELATED"/>
    <property type="match status" value="1"/>
</dbReference>
<feature type="binding site" evidence="8">
    <location>
        <position position="219"/>
    </location>
    <ligand>
        <name>Na(+)</name>
        <dbReference type="ChEBI" id="CHEBI:29101"/>
        <label>1</label>
    </ligand>
</feature>
<keyword evidence="3" id="KW-0813">Transport</keyword>
<name>A0A7I8VWQ0_9ANNE</name>
<dbReference type="OrthoDB" id="6581954at2759"/>
<dbReference type="GO" id="GO:0089718">
    <property type="term" value="P:amino acid import across plasma membrane"/>
    <property type="evidence" value="ECO:0007669"/>
    <property type="project" value="TreeGrafter"/>
</dbReference>
<reference evidence="10 11" key="1">
    <citation type="submission" date="2020-08" db="EMBL/GenBank/DDBJ databases">
        <authorList>
            <person name="Hejnol A."/>
        </authorList>
    </citation>
    <scope>NUCLEOTIDE SEQUENCE [LARGE SCALE GENOMIC DNA]</scope>
</reference>
<evidence type="ECO:0000256" key="4">
    <source>
        <dbReference type="ARBA" id="ARBA00022692"/>
    </source>
</evidence>
<sequence length="231" mass="25793">MNKTDRVSPSKEYWERKLLAVTSSHSISNLGSIRWELCLCLLAAWVIVVIFVSRGIKSTGKVAYFTATFPYLMLTVLVVRGVTLRGASDGITFFVMPQWEKLLSPDIWFNAATQLFYSTNIGWGGMITMASYNERSHNCFRDAIVINFVSFCTSLYAGFAVFSIIGFMATESGLDVGDVIQSGPELAFIVYPRALALMPLAPMWSALFFFMLFLLGIGSQHRFTQRILSAV</sequence>
<dbReference type="PROSITE" id="PS50267">
    <property type="entry name" value="NA_NEUROTRAN_SYMP_3"/>
    <property type="match status" value="1"/>
</dbReference>
<keyword evidence="11" id="KW-1185">Reference proteome</keyword>
<accession>A0A7I8VWQ0</accession>
<comment type="similarity">
    <text evidence="2">Belongs to the sodium:neurotransmitter symporter (SNF) (TC 2.A.22) family.</text>
</comment>
<keyword evidence="8" id="KW-0479">Metal-binding</keyword>
<feature type="transmembrane region" description="Helical" evidence="9">
    <location>
        <begin position="64"/>
        <end position="87"/>
    </location>
</feature>
<evidence type="ECO:0000256" key="6">
    <source>
        <dbReference type="ARBA" id="ARBA00023136"/>
    </source>
</evidence>
<dbReference type="EMBL" id="CAJFCJ010000011">
    <property type="protein sequence ID" value="CAD5119976.1"/>
    <property type="molecule type" value="Genomic_DNA"/>
</dbReference>
<dbReference type="SUPFAM" id="SSF161070">
    <property type="entry name" value="SNF-like"/>
    <property type="match status" value="1"/>
</dbReference>
<dbReference type="GO" id="GO:0046872">
    <property type="term" value="F:metal ion binding"/>
    <property type="evidence" value="ECO:0007669"/>
    <property type="project" value="UniProtKB-KW"/>
</dbReference>